<protein>
    <submittedName>
        <fullName evidence="4">Uncharacterized protein</fullName>
    </submittedName>
</protein>
<name>A0ABN2NBB7_9PSEU</name>
<evidence type="ECO:0000256" key="1">
    <source>
        <dbReference type="SAM" id="Coils"/>
    </source>
</evidence>
<feature type="region of interest" description="Disordered" evidence="2">
    <location>
        <begin position="1"/>
        <end position="20"/>
    </location>
</feature>
<accession>A0ABN2NBB7</accession>
<dbReference type="RefSeq" id="WP_344420799.1">
    <property type="nucleotide sequence ID" value="NZ_BAAAQK010000018.1"/>
</dbReference>
<comment type="caution">
    <text evidence="4">The sequence shown here is derived from an EMBL/GenBank/DDBJ whole genome shotgun (WGS) entry which is preliminary data.</text>
</comment>
<evidence type="ECO:0000313" key="5">
    <source>
        <dbReference type="Proteomes" id="UP001500449"/>
    </source>
</evidence>
<keyword evidence="3" id="KW-0472">Membrane</keyword>
<proteinExistence type="predicted"/>
<keyword evidence="1" id="KW-0175">Coiled coil</keyword>
<dbReference type="Proteomes" id="UP001500449">
    <property type="component" value="Unassembled WGS sequence"/>
</dbReference>
<keyword evidence="3" id="KW-1133">Transmembrane helix</keyword>
<evidence type="ECO:0000313" key="4">
    <source>
        <dbReference type="EMBL" id="GAA1861102.1"/>
    </source>
</evidence>
<feature type="coiled-coil region" evidence="1">
    <location>
        <begin position="102"/>
        <end position="129"/>
    </location>
</feature>
<gene>
    <name evidence="4" type="ORF">GCM10009836_46550</name>
</gene>
<feature type="transmembrane region" description="Helical" evidence="3">
    <location>
        <begin position="144"/>
        <end position="169"/>
    </location>
</feature>
<organism evidence="4 5">
    <name type="scientific">Pseudonocardia ailaonensis</name>
    <dbReference type="NCBI Taxonomy" id="367279"/>
    <lineage>
        <taxon>Bacteria</taxon>
        <taxon>Bacillati</taxon>
        <taxon>Actinomycetota</taxon>
        <taxon>Actinomycetes</taxon>
        <taxon>Pseudonocardiales</taxon>
        <taxon>Pseudonocardiaceae</taxon>
        <taxon>Pseudonocardia</taxon>
    </lineage>
</organism>
<keyword evidence="3" id="KW-0812">Transmembrane</keyword>
<dbReference type="EMBL" id="BAAAQK010000018">
    <property type="protein sequence ID" value="GAA1861102.1"/>
    <property type="molecule type" value="Genomic_DNA"/>
</dbReference>
<evidence type="ECO:0000256" key="3">
    <source>
        <dbReference type="SAM" id="Phobius"/>
    </source>
</evidence>
<evidence type="ECO:0000256" key="2">
    <source>
        <dbReference type="SAM" id="MobiDB-lite"/>
    </source>
</evidence>
<reference evidence="4 5" key="1">
    <citation type="journal article" date="2019" name="Int. J. Syst. Evol. Microbiol.">
        <title>The Global Catalogue of Microorganisms (GCM) 10K type strain sequencing project: providing services to taxonomists for standard genome sequencing and annotation.</title>
        <authorList>
            <consortium name="The Broad Institute Genomics Platform"/>
            <consortium name="The Broad Institute Genome Sequencing Center for Infectious Disease"/>
            <person name="Wu L."/>
            <person name="Ma J."/>
        </authorList>
    </citation>
    <scope>NUCLEOTIDE SEQUENCE [LARGE SCALE GENOMIC DNA]</scope>
    <source>
        <strain evidence="4 5">JCM 16009</strain>
    </source>
</reference>
<sequence>MAARPGDRAANSPPGPEPVADRFAQAIAGEVADVVAAQLGEIGDLGEMEEALDDLAALYVSCPDDPGAPIEDNPEARLRDDTALRAATDAVETLRRMVGAFADRTAAQQQEAELRIDNLETMLATEKAQAAVDRDSALTNRRPLLGAVIRVGVVTLLSSVIGGPIAAFVTHAPLLEKIVETVFTSLIGSAAAEAVLAATRHHDQPRGPRTTEQWVVYEQAIEKRRAAETAYYFRQVRDDRRLL</sequence>
<keyword evidence="5" id="KW-1185">Reference proteome</keyword>